<dbReference type="Gene3D" id="3.40.50.300">
    <property type="entry name" value="P-loop containing nucleotide triphosphate hydrolases"/>
    <property type="match status" value="2"/>
</dbReference>
<evidence type="ECO:0000259" key="5">
    <source>
        <dbReference type="PROSITE" id="PS51194"/>
    </source>
</evidence>
<dbReference type="SUPFAM" id="SSF52540">
    <property type="entry name" value="P-loop containing nucleoside triphosphate hydrolases"/>
    <property type="match status" value="2"/>
</dbReference>
<dbReference type="SMART" id="SM00490">
    <property type="entry name" value="HELICc"/>
    <property type="match status" value="1"/>
</dbReference>
<dbReference type="PROSITE" id="PS51194">
    <property type="entry name" value="HELICASE_CTER"/>
    <property type="match status" value="1"/>
</dbReference>
<feature type="compositionally biased region" description="Polar residues" evidence="4">
    <location>
        <begin position="87"/>
        <end position="97"/>
    </location>
</feature>
<dbReference type="GO" id="GO:0006281">
    <property type="term" value="P:DNA repair"/>
    <property type="evidence" value="ECO:0007669"/>
    <property type="project" value="TreeGrafter"/>
</dbReference>
<gene>
    <name evidence="6" type="ORF">M231_06467</name>
</gene>
<dbReference type="Proteomes" id="UP000289152">
    <property type="component" value="Unassembled WGS sequence"/>
</dbReference>
<feature type="compositionally biased region" description="Basic residues" evidence="4">
    <location>
        <begin position="380"/>
        <end position="396"/>
    </location>
</feature>
<comment type="caution">
    <text evidence="6">The sequence shown here is derived from an EMBL/GenBank/DDBJ whole genome shotgun (WGS) entry which is preliminary data.</text>
</comment>
<evidence type="ECO:0000256" key="2">
    <source>
        <dbReference type="ARBA" id="ARBA00022801"/>
    </source>
</evidence>
<dbReference type="PANTHER" id="PTHR45626">
    <property type="entry name" value="TRANSCRIPTION TERMINATION FACTOR 2-RELATED"/>
    <property type="match status" value="1"/>
</dbReference>
<keyword evidence="7" id="KW-1185">Reference proteome</keyword>
<feature type="region of interest" description="Disordered" evidence="4">
    <location>
        <begin position="1639"/>
        <end position="1699"/>
    </location>
</feature>
<reference evidence="6 7" key="1">
    <citation type="submission" date="2016-06" db="EMBL/GenBank/DDBJ databases">
        <title>Evolution of pathogenesis and genome organization in the Tremellales.</title>
        <authorList>
            <person name="Cuomo C."/>
            <person name="Litvintseva A."/>
            <person name="Heitman J."/>
            <person name="Chen Y."/>
            <person name="Sun S."/>
            <person name="Springer D."/>
            <person name="Dromer F."/>
            <person name="Young S."/>
            <person name="Zeng Q."/>
            <person name="Chapman S."/>
            <person name="Gujja S."/>
            <person name="Saif S."/>
            <person name="Birren B."/>
        </authorList>
    </citation>
    <scope>NUCLEOTIDE SEQUENCE [LARGE SCALE GENOMIC DNA]</scope>
    <source>
        <strain evidence="6 7">ATCC 28783</strain>
    </source>
</reference>
<organism evidence="6 7">
    <name type="scientific">Tremella mesenterica</name>
    <name type="common">Jelly fungus</name>
    <dbReference type="NCBI Taxonomy" id="5217"/>
    <lineage>
        <taxon>Eukaryota</taxon>
        <taxon>Fungi</taxon>
        <taxon>Dikarya</taxon>
        <taxon>Basidiomycota</taxon>
        <taxon>Agaricomycotina</taxon>
        <taxon>Tremellomycetes</taxon>
        <taxon>Tremellales</taxon>
        <taxon>Tremellaceae</taxon>
        <taxon>Tremella</taxon>
    </lineage>
</organism>
<dbReference type="VEuPathDB" id="FungiDB:TREMEDRAFT_64205"/>
<dbReference type="CDD" id="cd18793">
    <property type="entry name" value="SF2_C_SNF"/>
    <property type="match status" value="1"/>
</dbReference>
<dbReference type="GO" id="GO:0016787">
    <property type="term" value="F:hydrolase activity"/>
    <property type="evidence" value="ECO:0007669"/>
    <property type="project" value="UniProtKB-KW"/>
</dbReference>
<protein>
    <recommendedName>
        <fullName evidence="5">Helicase C-terminal domain-containing protein</fullName>
    </recommendedName>
</protein>
<feature type="compositionally biased region" description="Basic and acidic residues" evidence="4">
    <location>
        <begin position="113"/>
        <end position="132"/>
    </location>
</feature>
<proteinExistence type="predicted"/>
<feature type="region of interest" description="Disordered" evidence="4">
    <location>
        <begin position="1"/>
        <end position="132"/>
    </location>
</feature>
<feature type="compositionally biased region" description="Acidic residues" evidence="4">
    <location>
        <begin position="401"/>
        <end position="418"/>
    </location>
</feature>
<feature type="compositionally biased region" description="Polar residues" evidence="4">
    <location>
        <begin position="42"/>
        <end position="52"/>
    </location>
</feature>
<dbReference type="InterPro" id="IPR050628">
    <property type="entry name" value="SNF2_RAD54_helicase_TF"/>
</dbReference>
<dbReference type="GO" id="GO:0008094">
    <property type="term" value="F:ATP-dependent activity, acting on DNA"/>
    <property type="evidence" value="ECO:0007669"/>
    <property type="project" value="TreeGrafter"/>
</dbReference>
<dbReference type="STRING" id="5217.A0A4Q1BE60"/>
<dbReference type="OrthoDB" id="3270319at2759"/>
<accession>A0A4Q1BE60</accession>
<dbReference type="GO" id="GO:0005634">
    <property type="term" value="C:nucleus"/>
    <property type="evidence" value="ECO:0007669"/>
    <property type="project" value="TreeGrafter"/>
</dbReference>
<feature type="domain" description="Helicase C-terminal" evidence="5">
    <location>
        <begin position="1444"/>
        <end position="1590"/>
    </location>
</feature>
<evidence type="ECO:0000313" key="6">
    <source>
        <dbReference type="EMBL" id="RXK36264.1"/>
    </source>
</evidence>
<keyword evidence="2" id="KW-0378">Hydrolase</keyword>
<keyword evidence="3" id="KW-0067">ATP-binding</keyword>
<dbReference type="EMBL" id="SDIL01000103">
    <property type="protein sequence ID" value="RXK36264.1"/>
    <property type="molecule type" value="Genomic_DNA"/>
</dbReference>
<evidence type="ECO:0000256" key="4">
    <source>
        <dbReference type="SAM" id="MobiDB-lite"/>
    </source>
</evidence>
<dbReference type="InParanoid" id="A0A4Q1BE60"/>
<feature type="compositionally biased region" description="Basic and acidic residues" evidence="4">
    <location>
        <begin position="369"/>
        <end position="379"/>
    </location>
</feature>
<dbReference type="InterPro" id="IPR049730">
    <property type="entry name" value="SNF2/RAD54-like_C"/>
</dbReference>
<feature type="compositionally biased region" description="Basic and acidic residues" evidence="4">
    <location>
        <begin position="1639"/>
        <end position="1668"/>
    </location>
</feature>
<feature type="compositionally biased region" description="Basic residues" evidence="4">
    <location>
        <begin position="2043"/>
        <end position="2054"/>
    </location>
</feature>
<keyword evidence="1" id="KW-0547">Nucleotide-binding</keyword>
<dbReference type="InterPro" id="IPR001650">
    <property type="entry name" value="Helicase_C-like"/>
</dbReference>
<dbReference type="GO" id="GO:0005524">
    <property type="term" value="F:ATP binding"/>
    <property type="evidence" value="ECO:0007669"/>
    <property type="project" value="UniProtKB-KW"/>
</dbReference>
<evidence type="ECO:0000256" key="3">
    <source>
        <dbReference type="ARBA" id="ARBA00022840"/>
    </source>
</evidence>
<evidence type="ECO:0000313" key="7">
    <source>
        <dbReference type="Proteomes" id="UP000289152"/>
    </source>
</evidence>
<feature type="compositionally biased region" description="Basic and acidic residues" evidence="4">
    <location>
        <begin position="609"/>
        <end position="623"/>
    </location>
</feature>
<feature type="region of interest" description="Disordered" evidence="4">
    <location>
        <begin position="2035"/>
        <end position="2054"/>
    </location>
</feature>
<feature type="region of interest" description="Disordered" evidence="4">
    <location>
        <begin position="364"/>
        <end position="439"/>
    </location>
</feature>
<feature type="region of interest" description="Disordered" evidence="4">
    <location>
        <begin position="588"/>
        <end position="623"/>
    </location>
</feature>
<name>A0A4Q1BE60_TREME</name>
<dbReference type="InterPro" id="IPR027417">
    <property type="entry name" value="P-loop_NTPase"/>
</dbReference>
<evidence type="ECO:0000256" key="1">
    <source>
        <dbReference type="ARBA" id="ARBA00022741"/>
    </source>
</evidence>
<sequence length="2054" mass="233607">MPPKGSRGGRKATVPLLPVDGGTGESTSKDVRSLRSKVGNKKQPQGSGKSPSDSPPRPETSTTKKRKGSVSDTLASPPPKKKPSAGNKITKQSTQRKSTQKGDETGGMTQTEKLADQEKFESLPPQKIKDAQKRFGFSDIHVIDSSESEVSMSDSDVMEPPDNVPYQIVRWEEGKLLKCESTNPSTDLVRDASTPVQVRRKSFDTKVEGVDPPKAFLRALQADPDFSDVGRFSTRKLKILPYSDQAPNRLPSMGSSTKAIPPVKSVKLDPYELGNEYFKYSVGISDRQIQSFTSLPFDIYECDHFMTKALPEAQARLGHFVVVGREDMSKFLDRLRNIHPLYMATAIDRARRFGHLPISAPVTEYDSEEEKHTPKERNTRKNKGTGKSKKKGKGKQKAQEDETNTYADDEEEEEEEEDLLLKNEGKMRRTGKWKPGGNIPADVGKGKIWAHTFHTRHTISPFPQSSPPNARKDNIYEPHVLTDVEAYDNAPNIKRGVNFRSLPPFITKHLDQALQWYYRTGEYILMEEADRYNISPRKLEYKARLKKIEDGETIDSYWKNNKLILDASQRLFGEYAVVGGNQEWATEVPQKPLFTESQEDDSSQPRRKTQPEKPSDRIRSDADHGASYTSLIQRVMYTLSQQVHKKEVERFRAVTDVDRQAIRDWDDISEQLYGDEPGNNVPIAEFESVIPNEEFADQLESLLRLRDRYFTLNVPLPVWIELLKTQFLKRATELLLLEGEKFSQLSLNIEREELLATINTIRGPLEGADDSFDREMVVQSLAEEQDIMSARAQNSTAMTDAFNQGLSQSILGTNDFGMARFHGMDHVDLIVYLGLERIQGSDFQRAKAADKAKSHEYEKDERGNAVRNEDGSIRWIYPELHALRTKINWPALNQWSNDPKDPDAWKTLCEINPGPKLLPTEQTHEYYQPKIHQITAVANMVARGFCQNDWSGENFATLLCDEVGLGKTWVPFLLATLLRYYRRTLARDPTFNPPVMDPWKVDFVLPQKNVSMTHSPPPPPSFIADRRLKLSSSDKGRIHVLLSDKTVGSVHLLEAKRLALEDVTIVCDYSRIPSSSLALRIDFWNTIDKHLALERDIFLLCSYGLLVSDAQLAPNPDSSSSSQTASWTLFAPHRKFYTLFADEFADLRNPETRTAFAVRRLIEKSGYAIGATATPIYTSAADLISLSRILGVESVVPRPTVNGLLPITTTAEAGDVPDGPYVILQKFDRVGLTPTAGNLLTLTKVLEAAARRALRMKAKEEEEGMEGVKKVQKLASTLHQLQKANPAPVWRSATSETAEEGTWEFAKKELENKVIKPLQTLLSSVIVRRDLQSKGPDGLRLTSVRYIEPDRIWVHLSKDERKAYKAFEGSLNRADRLFNVKVRRFLREPHGVQFSWYLPTDPIPSAVKKLCTMIRKILDEDIDKPDHLRRKIVVQTLWTGLIPFFQAHMCKYGIGTRTITGEIASTAQRAQIIREFQRDEDCVGECVQEFHKDSTEGRVWRLPCRTLIVSDVGSTGITLNRASEIFLLDPLWSFADTRQVIGRVNRMGQRFEVHAYMLVVSRTCEQRMVEVASGKAETFGQFVLNEKDPLFGKMDVSLEPQEDELVDEDALRAEVGKREVKLAKQVANQRQREIRALTKPRGKPDEFAQGTLREHAFWSDTDDSKAAKTGEQPASGVQPRKKPREKTSQRTSKKVFGYRNDPDTDVKNLKTLLTECQLDCHHPFDLSDAISLDHYLLKTRLGLMEEVYGAKIYPPGEDEDWDPDVKSVVNQRTCLLSIYFSQHPHFRGNATRIVSSVISPITGRLAGEYLQNPYGAALRQIFPKELVVQLESAVVYGDREENIHRWELPQDLRPTYSPMGFIITRILEAVGTFTEESQPFYDQVSNFDQFTKYGWLLANRLRLVAMRWMKKRNLNEEDLEVEDTGELSLIEDLYQSAYQILHHNPDRPELKYVHLSYLIVPFFDQNGIISVERINDPDIAALVEQFEATRPCQNLRTRVHVHSDTNINPHEDYIVKSSWNQWDRGIARMVEVDRKRKDEEQRQRKRAKKNKAVN</sequence>